<dbReference type="InterPro" id="IPR001810">
    <property type="entry name" value="F-box_dom"/>
</dbReference>
<dbReference type="SMART" id="SM00320">
    <property type="entry name" value="WD40"/>
    <property type="match status" value="7"/>
</dbReference>
<dbReference type="Gene3D" id="6.10.250.1840">
    <property type="match status" value="1"/>
</dbReference>
<organism evidence="7 8">
    <name type="scientific">Panagrellus redivivus</name>
    <name type="common">Microworm</name>
    <dbReference type="NCBI Taxonomy" id="6233"/>
    <lineage>
        <taxon>Eukaryota</taxon>
        <taxon>Metazoa</taxon>
        <taxon>Ecdysozoa</taxon>
        <taxon>Nematoda</taxon>
        <taxon>Chromadorea</taxon>
        <taxon>Rhabditida</taxon>
        <taxon>Tylenchina</taxon>
        <taxon>Panagrolaimomorpha</taxon>
        <taxon>Panagrolaimoidea</taxon>
        <taxon>Panagrolaimidae</taxon>
        <taxon>Panagrellus</taxon>
    </lineage>
</organism>
<keyword evidence="7" id="KW-1185">Reference proteome</keyword>
<dbReference type="CDD" id="cd00200">
    <property type="entry name" value="WD40"/>
    <property type="match status" value="1"/>
</dbReference>
<feature type="repeat" description="WD" evidence="4">
    <location>
        <begin position="387"/>
        <end position="426"/>
    </location>
</feature>
<dbReference type="InterPro" id="IPR021977">
    <property type="entry name" value="Beta-TrCP_D"/>
</dbReference>
<proteinExistence type="predicted"/>
<dbReference type="SUPFAM" id="SSF50978">
    <property type="entry name" value="WD40 repeat-like"/>
    <property type="match status" value="1"/>
</dbReference>
<dbReference type="PROSITE" id="PS00678">
    <property type="entry name" value="WD_REPEATS_1"/>
    <property type="match status" value="3"/>
</dbReference>
<feature type="repeat" description="WD" evidence="4">
    <location>
        <begin position="344"/>
        <end position="383"/>
    </location>
</feature>
<keyword evidence="2" id="KW-0677">Repeat</keyword>
<dbReference type="Pfam" id="PF12125">
    <property type="entry name" value="Beta-TrCP_D"/>
    <property type="match status" value="1"/>
</dbReference>
<evidence type="ECO:0000256" key="5">
    <source>
        <dbReference type="SAM" id="MobiDB-lite"/>
    </source>
</evidence>
<dbReference type="InterPro" id="IPR050995">
    <property type="entry name" value="WD-F-box_domain-protein"/>
</dbReference>
<feature type="compositionally biased region" description="Acidic residues" evidence="5">
    <location>
        <begin position="625"/>
        <end position="639"/>
    </location>
</feature>
<dbReference type="InterPro" id="IPR019775">
    <property type="entry name" value="WD40_repeat_CS"/>
</dbReference>
<evidence type="ECO:0000256" key="2">
    <source>
        <dbReference type="ARBA" id="ARBA00022737"/>
    </source>
</evidence>
<evidence type="ECO:0000313" key="7">
    <source>
        <dbReference type="Proteomes" id="UP000492821"/>
    </source>
</evidence>
<dbReference type="PROSITE" id="PS50294">
    <property type="entry name" value="WD_REPEATS_REGION"/>
    <property type="match status" value="4"/>
</dbReference>
<dbReference type="InterPro" id="IPR036322">
    <property type="entry name" value="WD40_repeat_dom_sf"/>
</dbReference>
<reference evidence="8" key="2">
    <citation type="submission" date="2020-10" db="UniProtKB">
        <authorList>
            <consortium name="WormBaseParasite"/>
        </authorList>
    </citation>
    <scope>IDENTIFICATION</scope>
</reference>
<feature type="region of interest" description="Disordered" evidence="5">
    <location>
        <begin position="1"/>
        <end position="23"/>
    </location>
</feature>
<evidence type="ECO:0000259" key="6">
    <source>
        <dbReference type="PROSITE" id="PS50181"/>
    </source>
</evidence>
<dbReference type="WBParaSite" id="Pan_g6730.t1">
    <property type="protein sequence ID" value="Pan_g6730.t1"/>
    <property type="gene ID" value="Pan_g6730"/>
</dbReference>
<feature type="repeat" description="WD" evidence="4">
    <location>
        <begin position="304"/>
        <end position="343"/>
    </location>
</feature>
<dbReference type="PRINTS" id="PR00320">
    <property type="entry name" value="GPROTEINBRPT"/>
</dbReference>
<sequence length="726" mass="81491">MLDEINGASENSSNHVHSDEAATNHAEENGVTTNGVLPQANINGIKNGVEGTSATNMMATLTINESRGIDPAEFEIKTKTWSEDFDAMSDRQQQEMVETLLNRMDHHQLGNVDGYIKPLLQRDFIVLLPRNMAESVLSNLDARGLAMASSVSREWRNVIARGSLWRKLIERHVREDSLWRGLSEKRGWKKFLFVTTEQATLLIAIAQGAKNRAEAEAFRATLSDPIWYQHEFYRTLYPQIQGDIALIEQNWKTGRHRLQRINCQSENSKGVYCLQYDDHRIISGLRDNTIKIWNRSNLQCKQVLTGHTGSVLCLQYDDQIIASGSSDATVRIWDVETGTQLNTLIHHSEAVLHLRFHNGMLVTCSKDRSIAVWTMHSAHEIDLRRVLVGHRAAVNVVDFDDTYIVSASGDRTIKVWRTDTCEFIRTLSGHKRGIACLQYRDGLIVSGSSDNSIRLWDIECGACLRVLEGHEELVRCIRFDGRRIVSGAYDGKIKVWDLKTAMDPRTPQPSICIKTLVEHTGRVFRLQFDEFQIVSSSHDDTILIWDFLNADPETVANNAVAAVEPAESDDDDADANDNHMEVEEDEGAGPAPLNGGPAGDGADMADDFMPQQGGAHENGPHDADENNDSDANDNGDDEAPAQQGYLPEQMDYHQPPENNLLAQLEGAGPHAWPRNGVRDLHRAQRQLYDEVRQVRQEYPPLEQIIRLGPSDRNAMVAERELEGQVM</sequence>
<dbReference type="Gene3D" id="2.130.10.10">
    <property type="entry name" value="YVTN repeat-like/Quinoprotein amine dehydrogenase"/>
    <property type="match status" value="1"/>
</dbReference>
<dbReference type="Pfam" id="PF00400">
    <property type="entry name" value="WD40"/>
    <property type="match status" value="7"/>
</dbReference>
<dbReference type="Pfam" id="PF12937">
    <property type="entry name" value="F-box-like"/>
    <property type="match status" value="1"/>
</dbReference>
<accession>A0A7E5A073</accession>
<dbReference type="PANTHER" id="PTHR14604:SF4">
    <property type="entry name" value="F-BOX DOMAIN-CONTAINING PROTEIN"/>
    <property type="match status" value="1"/>
</dbReference>
<feature type="region of interest" description="Disordered" evidence="5">
    <location>
        <begin position="564"/>
        <end position="642"/>
    </location>
</feature>
<dbReference type="PROSITE" id="PS50082">
    <property type="entry name" value="WD_REPEATS_2"/>
    <property type="match status" value="6"/>
</dbReference>
<evidence type="ECO:0000313" key="8">
    <source>
        <dbReference type="WBParaSite" id="Pan_g6730.t1"/>
    </source>
</evidence>
<evidence type="ECO:0000256" key="4">
    <source>
        <dbReference type="PROSITE-ProRule" id="PRU00221"/>
    </source>
</evidence>
<dbReference type="SMART" id="SM01028">
    <property type="entry name" value="Beta-TrCP_D"/>
    <property type="match status" value="1"/>
</dbReference>
<keyword evidence="1 4" id="KW-0853">WD repeat</keyword>
<dbReference type="AlphaFoldDB" id="A0A7E5A073"/>
<dbReference type="GO" id="GO:0046983">
    <property type="term" value="F:protein dimerization activity"/>
    <property type="evidence" value="ECO:0007669"/>
    <property type="project" value="InterPro"/>
</dbReference>
<protein>
    <submittedName>
        <fullName evidence="8">F-box domain-containing protein</fullName>
    </submittedName>
</protein>
<dbReference type="PANTHER" id="PTHR14604">
    <property type="entry name" value="WD40 REPEAT PF20"/>
    <property type="match status" value="1"/>
</dbReference>
<feature type="domain" description="F-box" evidence="6">
    <location>
        <begin position="122"/>
        <end position="168"/>
    </location>
</feature>
<dbReference type="InterPro" id="IPR020472">
    <property type="entry name" value="WD40_PAC1"/>
</dbReference>
<dbReference type="SMART" id="SM00256">
    <property type="entry name" value="FBOX"/>
    <property type="match status" value="1"/>
</dbReference>
<reference evidence="7" key="1">
    <citation type="journal article" date="2013" name="Genetics">
        <title>The draft genome and transcriptome of Panagrellus redivivus are shaped by the harsh demands of a free-living lifestyle.</title>
        <authorList>
            <person name="Srinivasan J."/>
            <person name="Dillman A.R."/>
            <person name="Macchietto M.G."/>
            <person name="Heikkinen L."/>
            <person name="Lakso M."/>
            <person name="Fracchia K.M."/>
            <person name="Antoshechkin I."/>
            <person name="Mortazavi A."/>
            <person name="Wong G."/>
            <person name="Sternberg P.W."/>
        </authorList>
    </citation>
    <scope>NUCLEOTIDE SEQUENCE [LARGE SCALE GENOMIC DNA]</scope>
    <source>
        <strain evidence="7">MT8872</strain>
    </source>
</reference>
<feature type="compositionally biased region" description="Acidic residues" evidence="5">
    <location>
        <begin position="566"/>
        <end position="575"/>
    </location>
</feature>
<feature type="repeat" description="WD" evidence="4">
    <location>
        <begin position="516"/>
        <end position="555"/>
    </location>
</feature>
<dbReference type="InterPro" id="IPR036047">
    <property type="entry name" value="F-box-like_dom_sf"/>
</dbReference>
<dbReference type="SUPFAM" id="SSF81383">
    <property type="entry name" value="F-box domain"/>
    <property type="match status" value="1"/>
</dbReference>
<dbReference type="Proteomes" id="UP000492821">
    <property type="component" value="Unassembled WGS sequence"/>
</dbReference>
<dbReference type="PROSITE" id="PS50181">
    <property type="entry name" value="FBOX"/>
    <property type="match status" value="1"/>
</dbReference>
<evidence type="ECO:0000256" key="3">
    <source>
        <dbReference type="ARBA" id="ARBA00022786"/>
    </source>
</evidence>
<feature type="repeat" description="WD" evidence="4">
    <location>
        <begin position="427"/>
        <end position="466"/>
    </location>
</feature>
<dbReference type="InterPro" id="IPR001680">
    <property type="entry name" value="WD40_rpt"/>
</dbReference>
<dbReference type="InterPro" id="IPR015943">
    <property type="entry name" value="WD40/YVTN_repeat-like_dom_sf"/>
</dbReference>
<dbReference type="Gene3D" id="1.20.1280.50">
    <property type="match status" value="1"/>
</dbReference>
<keyword evidence="3" id="KW-0833">Ubl conjugation pathway</keyword>
<name>A0A7E5A073_PANRE</name>
<evidence type="ECO:0000256" key="1">
    <source>
        <dbReference type="ARBA" id="ARBA00022574"/>
    </source>
</evidence>
<feature type="repeat" description="WD" evidence="4">
    <location>
        <begin position="467"/>
        <end position="506"/>
    </location>
</feature>